<evidence type="ECO:0000313" key="8">
    <source>
        <dbReference type="Proteomes" id="UP001596447"/>
    </source>
</evidence>
<evidence type="ECO:0000256" key="1">
    <source>
        <dbReference type="ARBA" id="ARBA00004141"/>
    </source>
</evidence>
<keyword evidence="8" id="KW-1185">Reference proteome</keyword>
<evidence type="ECO:0000256" key="6">
    <source>
        <dbReference type="SAM" id="Phobius"/>
    </source>
</evidence>
<dbReference type="Pfam" id="PF02535">
    <property type="entry name" value="Zip"/>
    <property type="match status" value="1"/>
</dbReference>
<feature type="transmembrane region" description="Helical" evidence="6">
    <location>
        <begin position="281"/>
        <end position="299"/>
    </location>
</feature>
<feature type="region of interest" description="Disordered" evidence="5">
    <location>
        <begin position="99"/>
        <end position="127"/>
    </location>
</feature>
<evidence type="ECO:0000256" key="2">
    <source>
        <dbReference type="ARBA" id="ARBA00022692"/>
    </source>
</evidence>
<feature type="transmembrane region" description="Helical" evidence="6">
    <location>
        <begin position="173"/>
        <end position="196"/>
    </location>
</feature>
<dbReference type="PANTHER" id="PTHR11040">
    <property type="entry name" value="ZINC/IRON TRANSPORTER"/>
    <property type="match status" value="1"/>
</dbReference>
<keyword evidence="2 6" id="KW-0812">Transmembrane</keyword>
<feature type="transmembrane region" description="Helical" evidence="6">
    <location>
        <begin position="71"/>
        <end position="91"/>
    </location>
</feature>
<evidence type="ECO:0000313" key="7">
    <source>
        <dbReference type="EMBL" id="MFC7199491.1"/>
    </source>
</evidence>
<sequence length="300" mass="31439">MSFLAELGFVFVAGLLTCLATGLGAIPFFVVDDVSERWTVALWGLASGIMLAASFFGLLNEGLAESTGLPILLGVGVVVGVVLVVVSDRVLDRVDVGGHDHVPDEQSHDHAETHTDGGDHKHGHEHEHVPAEAIAEGDLKKLVLILGVLTVHSFPEGVAVGVSFAEMGLEGGVAVLGFVVPVLAVMMTVSISVHNIPEGLAISIPLKNLGMSKWRMVGAAIFSSLPQPIGAVIAFVFVRWAQQFLPFGFGFAAGAMIYLVLTEFVPEALEEGKHLPNGGKFELLAGVLAGVAVMAPLLFV</sequence>
<evidence type="ECO:0000256" key="5">
    <source>
        <dbReference type="SAM" id="MobiDB-lite"/>
    </source>
</evidence>
<dbReference type="GO" id="GO:0016020">
    <property type="term" value="C:membrane"/>
    <property type="evidence" value="ECO:0007669"/>
    <property type="project" value="UniProtKB-SubCell"/>
</dbReference>
<dbReference type="PANTHER" id="PTHR11040:SF70">
    <property type="entry name" value="OS05G0316100 PROTEIN"/>
    <property type="match status" value="1"/>
</dbReference>
<accession>A0ABD5Z2S9</accession>
<dbReference type="Proteomes" id="UP001596447">
    <property type="component" value="Unassembled WGS sequence"/>
</dbReference>
<organism evidence="7 8">
    <name type="scientific">Halospeciosus flavus</name>
    <dbReference type="NCBI Taxonomy" id="3032283"/>
    <lineage>
        <taxon>Archaea</taxon>
        <taxon>Methanobacteriati</taxon>
        <taxon>Methanobacteriota</taxon>
        <taxon>Stenosarchaea group</taxon>
        <taxon>Halobacteria</taxon>
        <taxon>Halobacteriales</taxon>
        <taxon>Halobacteriaceae</taxon>
        <taxon>Halospeciosus</taxon>
    </lineage>
</organism>
<reference evidence="7 8" key="1">
    <citation type="journal article" date="2019" name="Int. J. Syst. Evol. Microbiol.">
        <title>The Global Catalogue of Microorganisms (GCM) 10K type strain sequencing project: providing services to taxonomists for standard genome sequencing and annotation.</title>
        <authorList>
            <consortium name="The Broad Institute Genomics Platform"/>
            <consortium name="The Broad Institute Genome Sequencing Center for Infectious Disease"/>
            <person name="Wu L."/>
            <person name="Ma J."/>
        </authorList>
    </citation>
    <scope>NUCLEOTIDE SEQUENCE [LARGE SCALE GENOMIC DNA]</scope>
    <source>
        <strain evidence="7 8">XZGYJ-43</strain>
    </source>
</reference>
<feature type="transmembrane region" description="Helical" evidence="6">
    <location>
        <begin position="217"/>
        <end position="238"/>
    </location>
</feature>
<name>A0ABD5Z2S9_9EURY</name>
<dbReference type="InterPro" id="IPR003689">
    <property type="entry name" value="ZIP"/>
</dbReference>
<evidence type="ECO:0000256" key="3">
    <source>
        <dbReference type="ARBA" id="ARBA00022989"/>
    </source>
</evidence>
<keyword evidence="4 6" id="KW-0472">Membrane</keyword>
<proteinExistence type="predicted"/>
<feature type="transmembrane region" description="Helical" evidence="6">
    <location>
        <begin position="40"/>
        <end position="59"/>
    </location>
</feature>
<gene>
    <name evidence="7" type="ORF">ACFQJ9_08715</name>
</gene>
<protein>
    <submittedName>
        <fullName evidence="7">ZIP family metal transporter</fullName>
    </submittedName>
</protein>
<keyword evidence="3 6" id="KW-1133">Transmembrane helix</keyword>
<dbReference type="RefSeq" id="WP_279529421.1">
    <property type="nucleotide sequence ID" value="NZ_CP122312.1"/>
</dbReference>
<dbReference type="EMBL" id="JBHTAR010000011">
    <property type="protein sequence ID" value="MFC7199491.1"/>
    <property type="molecule type" value="Genomic_DNA"/>
</dbReference>
<evidence type="ECO:0000256" key="4">
    <source>
        <dbReference type="ARBA" id="ARBA00023136"/>
    </source>
</evidence>
<feature type="transmembrane region" description="Helical" evidence="6">
    <location>
        <begin position="244"/>
        <end position="261"/>
    </location>
</feature>
<comment type="subcellular location">
    <subcellularLocation>
        <location evidence="1">Membrane</location>
        <topology evidence="1">Multi-pass membrane protein</topology>
    </subcellularLocation>
</comment>
<dbReference type="AlphaFoldDB" id="A0ABD5Z2S9"/>
<comment type="caution">
    <text evidence="7">The sequence shown here is derived from an EMBL/GenBank/DDBJ whole genome shotgun (WGS) entry which is preliminary data.</text>
</comment>